<organism evidence="1">
    <name type="scientific">Absidia glauca</name>
    <name type="common">Pin mould</name>
    <dbReference type="NCBI Taxonomy" id="4829"/>
    <lineage>
        <taxon>Eukaryota</taxon>
        <taxon>Fungi</taxon>
        <taxon>Fungi incertae sedis</taxon>
        <taxon>Mucoromycota</taxon>
        <taxon>Mucoromycotina</taxon>
        <taxon>Mucoromycetes</taxon>
        <taxon>Mucorales</taxon>
        <taxon>Cunninghamellaceae</taxon>
        <taxon>Absidia</taxon>
    </lineage>
</organism>
<dbReference type="EMBL" id="LT549955">
    <property type="protein sequence ID" value="SAL94813.1"/>
    <property type="molecule type" value="Genomic_DNA"/>
</dbReference>
<name>A0A163IQU5_ABSGL</name>
<dbReference type="OrthoDB" id="2379842at2759"/>
<accession>A0A163IQU5</accession>
<dbReference type="InParanoid" id="A0A163IQU5"/>
<evidence type="ECO:0000313" key="1">
    <source>
        <dbReference type="EMBL" id="SAL94813.1"/>
    </source>
</evidence>
<sequence length="134" mass="15445">MLEHLNVNHHHYRQNGVFLDDDLKKLFAILKHQGACGGEPQLWFNSPDCAQLAADTFLRPIEVHSNQQSMIMLPLSNTTYSSYQPIILQLFGGHFYLVTLKRHKRKFPMVSPVYSPACRKMNINDQSRSFANDN</sequence>
<reference evidence="1" key="1">
    <citation type="submission" date="2016-04" db="EMBL/GenBank/DDBJ databases">
        <authorList>
            <person name="Evans L.H."/>
            <person name="Alamgir A."/>
            <person name="Owens N."/>
            <person name="Weber N.D."/>
            <person name="Virtaneva K."/>
            <person name="Barbian K."/>
            <person name="Babar A."/>
            <person name="Rosenke K."/>
        </authorList>
    </citation>
    <scope>NUCLEOTIDE SEQUENCE [LARGE SCALE GENOMIC DNA]</scope>
    <source>
        <strain evidence="1">CBS 101.48</strain>
    </source>
</reference>
<dbReference type="AlphaFoldDB" id="A0A163IQU5"/>
<evidence type="ECO:0000313" key="2">
    <source>
        <dbReference type="Proteomes" id="UP000078561"/>
    </source>
</evidence>
<keyword evidence="2" id="KW-1185">Reference proteome</keyword>
<gene>
    <name evidence="1" type="primary">ABSGL_00102.1 scaffold 191</name>
</gene>
<dbReference type="Proteomes" id="UP000078561">
    <property type="component" value="Unassembled WGS sequence"/>
</dbReference>
<proteinExistence type="predicted"/>
<protein>
    <submittedName>
        <fullName evidence="1">Uncharacterized protein</fullName>
    </submittedName>
</protein>